<organism evidence="2 3">
    <name type="scientific">Triticum urartu</name>
    <name type="common">Red wild einkorn</name>
    <name type="synonym">Crithodium urartu</name>
    <dbReference type="NCBI Taxonomy" id="4572"/>
    <lineage>
        <taxon>Eukaryota</taxon>
        <taxon>Viridiplantae</taxon>
        <taxon>Streptophyta</taxon>
        <taxon>Embryophyta</taxon>
        <taxon>Tracheophyta</taxon>
        <taxon>Spermatophyta</taxon>
        <taxon>Magnoliopsida</taxon>
        <taxon>Liliopsida</taxon>
        <taxon>Poales</taxon>
        <taxon>Poaceae</taxon>
        <taxon>BOP clade</taxon>
        <taxon>Pooideae</taxon>
        <taxon>Triticodae</taxon>
        <taxon>Triticeae</taxon>
        <taxon>Triticinae</taxon>
        <taxon>Triticum</taxon>
    </lineage>
</organism>
<dbReference type="Gramene" id="TuG1812G0500003790.01.T01">
    <property type="protein sequence ID" value="TuG1812G0500003790.01.T01.cds283952"/>
    <property type="gene ID" value="TuG1812G0500003790.01"/>
</dbReference>
<accession>A0A8R7UKP0</accession>
<keyword evidence="1" id="KW-0812">Transmembrane</keyword>
<name>A0A8R7UKP0_TRIUA</name>
<dbReference type="AlphaFoldDB" id="A0A8R7UKP0"/>
<dbReference type="Proteomes" id="UP000015106">
    <property type="component" value="Chromosome 5"/>
</dbReference>
<protein>
    <submittedName>
        <fullName evidence="2">Uncharacterized protein</fullName>
    </submittedName>
</protein>
<keyword evidence="1" id="KW-0472">Membrane</keyword>
<evidence type="ECO:0000256" key="1">
    <source>
        <dbReference type="SAM" id="Phobius"/>
    </source>
</evidence>
<reference evidence="3" key="1">
    <citation type="journal article" date="2013" name="Nature">
        <title>Draft genome of the wheat A-genome progenitor Triticum urartu.</title>
        <authorList>
            <person name="Ling H.Q."/>
            <person name="Zhao S."/>
            <person name="Liu D."/>
            <person name="Wang J."/>
            <person name="Sun H."/>
            <person name="Zhang C."/>
            <person name="Fan H."/>
            <person name="Li D."/>
            <person name="Dong L."/>
            <person name="Tao Y."/>
            <person name="Gao C."/>
            <person name="Wu H."/>
            <person name="Li Y."/>
            <person name="Cui Y."/>
            <person name="Guo X."/>
            <person name="Zheng S."/>
            <person name="Wang B."/>
            <person name="Yu K."/>
            <person name="Liang Q."/>
            <person name="Yang W."/>
            <person name="Lou X."/>
            <person name="Chen J."/>
            <person name="Feng M."/>
            <person name="Jian J."/>
            <person name="Zhang X."/>
            <person name="Luo G."/>
            <person name="Jiang Y."/>
            <person name="Liu J."/>
            <person name="Wang Z."/>
            <person name="Sha Y."/>
            <person name="Zhang B."/>
            <person name="Wu H."/>
            <person name="Tang D."/>
            <person name="Shen Q."/>
            <person name="Xue P."/>
            <person name="Zou S."/>
            <person name="Wang X."/>
            <person name="Liu X."/>
            <person name="Wang F."/>
            <person name="Yang Y."/>
            <person name="An X."/>
            <person name="Dong Z."/>
            <person name="Zhang K."/>
            <person name="Zhang X."/>
            <person name="Luo M.C."/>
            <person name="Dvorak J."/>
            <person name="Tong Y."/>
            <person name="Wang J."/>
            <person name="Yang H."/>
            <person name="Li Z."/>
            <person name="Wang D."/>
            <person name="Zhang A."/>
            <person name="Wang J."/>
        </authorList>
    </citation>
    <scope>NUCLEOTIDE SEQUENCE</scope>
    <source>
        <strain evidence="3">cv. G1812</strain>
    </source>
</reference>
<sequence>MVKHTTLVSFYRCLKIVQLIIAYCYSDKNVLVLYIEAIIYSLIILSIHHQNYILGVKGFTEFKIF</sequence>
<reference evidence="2" key="3">
    <citation type="submission" date="2022-06" db="UniProtKB">
        <authorList>
            <consortium name="EnsemblPlants"/>
        </authorList>
    </citation>
    <scope>IDENTIFICATION</scope>
</reference>
<feature type="transmembrane region" description="Helical" evidence="1">
    <location>
        <begin position="31"/>
        <end position="47"/>
    </location>
</feature>
<evidence type="ECO:0000313" key="3">
    <source>
        <dbReference type="Proteomes" id="UP000015106"/>
    </source>
</evidence>
<keyword evidence="3" id="KW-1185">Reference proteome</keyword>
<evidence type="ECO:0000313" key="2">
    <source>
        <dbReference type="EnsemblPlants" id="TuG1812G0500003790.01.T01.cds283952"/>
    </source>
</evidence>
<keyword evidence="1" id="KW-1133">Transmembrane helix</keyword>
<proteinExistence type="predicted"/>
<dbReference type="EnsemblPlants" id="TuG1812G0500003790.01.T01">
    <property type="protein sequence ID" value="TuG1812G0500003790.01.T01.cds283952"/>
    <property type="gene ID" value="TuG1812G0500003790.01"/>
</dbReference>
<reference evidence="2" key="2">
    <citation type="submission" date="2018-03" db="EMBL/GenBank/DDBJ databases">
        <title>The Triticum urartu genome reveals the dynamic nature of wheat genome evolution.</title>
        <authorList>
            <person name="Ling H."/>
            <person name="Ma B."/>
            <person name="Shi X."/>
            <person name="Liu H."/>
            <person name="Dong L."/>
            <person name="Sun H."/>
            <person name="Cao Y."/>
            <person name="Gao Q."/>
            <person name="Zheng S."/>
            <person name="Li Y."/>
            <person name="Yu Y."/>
            <person name="Du H."/>
            <person name="Qi M."/>
            <person name="Li Y."/>
            <person name="Yu H."/>
            <person name="Cui Y."/>
            <person name="Wang N."/>
            <person name="Chen C."/>
            <person name="Wu H."/>
            <person name="Zhao Y."/>
            <person name="Zhang J."/>
            <person name="Li Y."/>
            <person name="Zhou W."/>
            <person name="Zhang B."/>
            <person name="Hu W."/>
            <person name="Eijk M."/>
            <person name="Tang J."/>
            <person name="Witsenboer H."/>
            <person name="Zhao S."/>
            <person name="Li Z."/>
            <person name="Zhang A."/>
            <person name="Wang D."/>
            <person name="Liang C."/>
        </authorList>
    </citation>
    <scope>NUCLEOTIDE SEQUENCE [LARGE SCALE GENOMIC DNA]</scope>
    <source>
        <strain evidence="2">cv. G1812</strain>
    </source>
</reference>